<reference evidence="1" key="1">
    <citation type="journal article" date="2014" name="Front. Microbiol.">
        <title>High frequency of phylogenetically diverse reductive dehalogenase-homologous genes in deep subseafloor sedimentary metagenomes.</title>
        <authorList>
            <person name="Kawai M."/>
            <person name="Futagami T."/>
            <person name="Toyoda A."/>
            <person name="Takaki Y."/>
            <person name="Nishi S."/>
            <person name="Hori S."/>
            <person name="Arai W."/>
            <person name="Tsubouchi T."/>
            <person name="Morono Y."/>
            <person name="Uchiyama I."/>
            <person name="Ito T."/>
            <person name="Fujiyama A."/>
            <person name="Inagaki F."/>
            <person name="Takami H."/>
        </authorList>
    </citation>
    <scope>NUCLEOTIDE SEQUENCE</scope>
    <source>
        <strain evidence="1">Expedition CK06-06</strain>
    </source>
</reference>
<gene>
    <name evidence="1" type="ORF">S06H3_12942</name>
</gene>
<dbReference type="AlphaFoldDB" id="X1KWV5"/>
<dbReference type="EMBL" id="BARV01006319">
    <property type="protein sequence ID" value="GAI11193.1"/>
    <property type="molecule type" value="Genomic_DNA"/>
</dbReference>
<proteinExistence type="predicted"/>
<comment type="caution">
    <text evidence="1">The sequence shown here is derived from an EMBL/GenBank/DDBJ whole genome shotgun (WGS) entry which is preliminary data.</text>
</comment>
<name>X1KWV5_9ZZZZ</name>
<feature type="non-terminal residue" evidence="1">
    <location>
        <position position="1"/>
    </location>
</feature>
<protein>
    <submittedName>
        <fullName evidence="1">Uncharacterized protein</fullName>
    </submittedName>
</protein>
<accession>X1KWV5</accession>
<sequence>EKIKTSINPRIIESNIGLRRKNDKTKSMVIKIIVTIFLK</sequence>
<organism evidence="1">
    <name type="scientific">marine sediment metagenome</name>
    <dbReference type="NCBI Taxonomy" id="412755"/>
    <lineage>
        <taxon>unclassified sequences</taxon>
        <taxon>metagenomes</taxon>
        <taxon>ecological metagenomes</taxon>
    </lineage>
</organism>
<evidence type="ECO:0000313" key="1">
    <source>
        <dbReference type="EMBL" id="GAI11193.1"/>
    </source>
</evidence>